<feature type="region of interest" description="Disordered" evidence="1">
    <location>
        <begin position="364"/>
        <end position="451"/>
    </location>
</feature>
<evidence type="ECO:0000256" key="1">
    <source>
        <dbReference type="SAM" id="MobiDB-lite"/>
    </source>
</evidence>
<proteinExistence type="predicted"/>
<dbReference type="InParanoid" id="A8NZA9"/>
<dbReference type="VEuPathDB" id="FungiDB:CC1G_12744"/>
<dbReference type="RefSeq" id="XP_001837639.1">
    <property type="nucleotide sequence ID" value="XM_001837587.1"/>
</dbReference>
<dbReference type="eggNOG" id="ENOG502RB56">
    <property type="taxonomic scope" value="Eukaryota"/>
</dbReference>
<dbReference type="OMA" id="EHAYMPP"/>
<dbReference type="KEGG" id="cci:CC1G_12744"/>
<dbReference type="STRING" id="240176.A8NZA9"/>
<sequence>MSLQSKPVYREFVRYNKEKKMLWTAADAIVYYIIPEPLKLKEVASRAGESTVTATGKDVVWYWVATSPNMDRIPLVPRGWRVIQPRADGRYGVDDRTQYPIYFCDGFVYACCIPKKVPEMRLLRYTPPASDCPIVAQNGAENIRFLKRTILDEYDKYRKTYAAKAEDYHKANPLSTNGYLRAMVAHMNDVYLRLETCGMTYKEILLYNAEFQAACLDIHGWLDYTLIFGPRARKPLAPDERPPEVDDNRLGCFTEDFEVACQVYRMGIPVYYLRPSYTIMASGDRQISVIHGEVAPMPPLVQTQQYAEGTTISPYPPVAEGPPGPWIYQAQQRLGCSMVDLRLPSARGTIASDGSVRQPSLVHPALQPASTSAAVATSQTVGPIRKHQTSHRTSPYPQVEMTLNPPKLSRSSSSSSVKSSRISLSRSSSSSSVSSVVQSPRTRPLPPLQAPQLQRFKDITLDFWPPSIPSWVTALNAVDTTKPRYPREGWKLGFGVPDPWLFTKEKDREVFVIAWLLSRGTQLGSLFQSSSQDDAPDLTNAFWKGHFVRLRNHLRDKSSAAASSSTPSQRQPSSSNTKAAERTSEEAHFIKLLSIASSLSSVSYGDLKISLDASPAELQKSITPSILSEVVWEIHEVCFRLELLYLDRTKALSKWPVAAKDAPKNKRDEADVARSARDIQVRRCFGLIQDEAYPAYFLKQIPNENMPWASDDHLLRRLVVNRLAELMQDWEGCPKDIKMTSSIQRPDVDALESKVLKYYCATFFEEFGRAPIAPRRLPPASLQRKVPLDVRPYQFH</sequence>
<dbReference type="AlphaFoldDB" id="A8NZA9"/>
<evidence type="ECO:0000313" key="2">
    <source>
        <dbReference type="EMBL" id="EAU84173.1"/>
    </source>
</evidence>
<organism evidence="2 3">
    <name type="scientific">Coprinopsis cinerea (strain Okayama-7 / 130 / ATCC MYA-4618 / FGSC 9003)</name>
    <name type="common">Inky cap fungus</name>
    <name type="synonym">Hormographiella aspergillata</name>
    <dbReference type="NCBI Taxonomy" id="240176"/>
    <lineage>
        <taxon>Eukaryota</taxon>
        <taxon>Fungi</taxon>
        <taxon>Dikarya</taxon>
        <taxon>Basidiomycota</taxon>
        <taxon>Agaricomycotina</taxon>
        <taxon>Agaricomycetes</taxon>
        <taxon>Agaricomycetidae</taxon>
        <taxon>Agaricales</taxon>
        <taxon>Agaricineae</taxon>
        <taxon>Psathyrellaceae</taxon>
        <taxon>Coprinopsis</taxon>
    </lineage>
</organism>
<gene>
    <name evidence="2" type="ORF">CC1G_12744</name>
</gene>
<comment type="caution">
    <text evidence="2">The sequence shown here is derived from an EMBL/GenBank/DDBJ whole genome shotgun (WGS) entry which is preliminary data.</text>
</comment>
<feature type="compositionally biased region" description="Low complexity" evidence="1">
    <location>
        <begin position="409"/>
        <end position="442"/>
    </location>
</feature>
<dbReference type="EMBL" id="AACS02000006">
    <property type="protein sequence ID" value="EAU84173.1"/>
    <property type="molecule type" value="Genomic_DNA"/>
</dbReference>
<protein>
    <submittedName>
        <fullName evidence="2">Uncharacterized protein</fullName>
    </submittedName>
</protein>
<dbReference type="Proteomes" id="UP000001861">
    <property type="component" value="Unassembled WGS sequence"/>
</dbReference>
<feature type="compositionally biased region" description="Low complexity" evidence="1">
    <location>
        <begin position="369"/>
        <end position="381"/>
    </location>
</feature>
<keyword evidence="3" id="KW-1185">Reference proteome</keyword>
<dbReference type="OrthoDB" id="3026189at2759"/>
<reference evidence="2 3" key="1">
    <citation type="journal article" date="2010" name="Proc. Natl. Acad. Sci. U.S.A.">
        <title>Insights into evolution of multicellular fungi from the assembled chromosomes of the mushroom Coprinopsis cinerea (Coprinus cinereus).</title>
        <authorList>
            <person name="Stajich J.E."/>
            <person name="Wilke S.K."/>
            <person name="Ahren D."/>
            <person name="Au C.H."/>
            <person name="Birren B.W."/>
            <person name="Borodovsky M."/>
            <person name="Burns C."/>
            <person name="Canback B."/>
            <person name="Casselton L.A."/>
            <person name="Cheng C.K."/>
            <person name="Deng J."/>
            <person name="Dietrich F.S."/>
            <person name="Fargo D.C."/>
            <person name="Farman M.L."/>
            <person name="Gathman A.C."/>
            <person name="Goldberg J."/>
            <person name="Guigo R."/>
            <person name="Hoegger P.J."/>
            <person name="Hooker J.B."/>
            <person name="Huggins A."/>
            <person name="James T.Y."/>
            <person name="Kamada T."/>
            <person name="Kilaru S."/>
            <person name="Kodira C."/>
            <person name="Kues U."/>
            <person name="Kupfer D."/>
            <person name="Kwan H.S."/>
            <person name="Lomsadze A."/>
            <person name="Li W."/>
            <person name="Lilly W.W."/>
            <person name="Ma L.J."/>
            <person name="Mackey A.J."/>
            <person name="Manning G."/>
            <person name="Martin F."/>
            <person name="Muraguchi H."/>
            <person name="Natvig D.O."/>
            <person name="Palmerini H."/>
            <person name="Ramesh M.A."/>
            <person name="Rehmeyer C.J."/>
            <person name="Roe B.A."/>
            <person name="Shenoy N."/>
            <person name="Stanke M."/>
            <person name="Ter-Hovhannisyan V."/>
            <person name="Tunlid A."/>
            <person name="Velagapudi R."/>
            <person name="Vision T.J."/>
            <person name="Zeng Q."/>
            <person name="Zolan M.E."/>
            <person name="Pukkila P.J."/>
        </authorList>
    </citation>
    <scope>NUCLEOTIDE SEQUENCE [LARGE SCALE GENOMIC DNA]</scope>
    <source>
        <strain evidence="3">Okayama-7 / 130 / ATCC MYA-4618 / FGSC 9003</strain>
    </source>
</reference>
<feature type="region of interest" description="Disordered" evidence="1">
    <location>
        <begin position="559"/>
        <end position="582"/>
    </location>
</feature>
<dbReference type="GeneID" id="6014206"/>
<accession>A8NZA9</accession>
<name>A8NZA9_COPC7</name>
<evidence type="ECO:0000313" key="3">
    <source>
        <dbReference type="Proteomes" id="UP000001861"/>
    </source>
</evidence>
<feature type="compositionally biased region" description="Low complexity" evidence="1">
    <location>
        <begin position="559"/>
        <end position="575"/>
    </location>
</feature>